<sequence length="400" mass="45995">MKRNILITMPSLHSGGAEKSLISLLTALPKDMFDIDLMVVNKGGLFYNMVPDGINVIEAPRSFRIALGRLYEMKSIDWGLKCISNVLLRLSRLSNLKTLQFTWMMWHKIIPDLHKSYDVAVSFMDSMTNYYVIEKVNAKRKYLWVHNDYKKLNAYAPFDAKFFSKADNVVTISNLCVQSLKETFPDLKDKFIAIENISSKKLIDKMADEFYPEEYKGIEYKTIILSIGRLVEQKGFDLAVKAAKNLKEKGVHFKWFIIGVGGLKENLKAYILQNNLQNYFELLGERPNPYPYIKYCNLFLQTSRFEGKSIVVDEAKILNKPIISTNYPTVKDNIQDGQSGIICEISPEAIANAIIALNQDESKQRHIISHLKKYCNGNEDEVEKYIKLFCRTHNQKVLSI</sequence>
<dbReference type="Pfam" id="PF00534">
    <property type="entry name" value="Glycos_transf_1"/>
    <property type="match status" value="1"/>
</dbReference>
<dbReference type="PANTHER" id="PTHR12526:SF630">
    <property type="entry name" value="GLYCOSYLTRANSFERASE"/>
    <property type="match status" value="1"/>
</dbReference>
<reference evidence="2" key="1">
    <citation type="submission" date="2019-11" db="EMBL/GenBank/DDBJ databases">
        <authorList>
            <person name="Feng L."/>
        </authorList>
    </citation>
    <scope>NUCLEOTIDE SEQUENCE</scope>
    <source>
        <strain evidence="2">PclaraLFYP37</strain>
    </source>
</reference>
<gene>
    <name evidence="2" type="primary">pglJ_2</name>
    <name evidence="2" type="ORF">PCLFYP37_02503</name>
</gene>
<dbReference type="PANTHER" id="PTHR12526">
    <property type="entry name" value="GLYCOSYLTRANSFERASE"/>
    <property type="match status" value="1"/>
</dbReference>
<name>A0A6N3DUE8_9BACT</name>
<dbReference type="GO" id="GO:0016757">
    <property type="term" value="F:glycosyltransferase activity"/>
    <property type="evidence" value="ECO:0007669"/>
    <property type="project" value="UniProtKB-KW"/>
</dbReference>
<keyword evidence="2" id="KW-0808">Transferase</keyword>
<evidence type="ECO:0000259" key="1">
    <source>
        <dbReference type="Pfam" id="PF00534"/>
    </source>
</evidence>
<proteinExistence type="predicted"/>
<organism evidence="2">
    <name type="scientific">Paraprevotella clara</name>
    <dbReference type="NCBI Taxonomy" id="454154"/>
    <lineage>
        <taxon>Bacteria</taxon>
        <taxon>Pseudomonadati</taxon>
        <taxon>Bacteroidota</taxon>
        <taxon>Bacteroidia</taxon>
        <taxon>Bacteroidales</taxon>
        <taxon>Prevotellaceae</taxon>
        <taxon>Paraprevotella</taxon>
    </lineage>
</organism>
<accession>A0A6N3DUE8</accession>
<dbReference type="Gene3D" id="3.40.50.2000">
    <property type="entry name" value="Glycogen Phosphorylase B"/>
    <property type="match status" value="2"/>
</dbReference>
<keyword evidence="2" id="KW-0328">Glycosyltransferase</keyword>
<dbReference type="RefSeq" id="WP_412442006.1">
    <property type="nucleotide sequence ID" value="NZ_CACRUT010000015.1"/>
</dbReference>
<protein>
    <submittedName>
        <fullName evidence="2">N-acetylgalactosamine-N,N '-diacetylbacillosaminyl-diphospho-undecaprenol 4-alpha-N-acetylgalactosaminyltransferase</fullName>
        <ecNumber evidence="2">2.4.1.291</ecNumber>
    </submittedName>
</protein>
<dbReference type="EC" id="2.4.1.291" evidence="2"/>
<evidence type="ECO:0000313" key="2">
    <source>
        <dbReference type="EMBL" id="VYU31962.1"/>
    </source>
</evidence>
<dbReference type="InterPro" id="IPR001296">
    <property type="entry name" value="Glyco_trans_1"/>
</dbReference>
<dbReference type="EMBL" id="CACRUT010000015">
    <property type="protein sequence ID" value="VYU31962.1"/>
    <property type="molecule type" value="Genomic_DNA"/>
</dbReference>
<feature type="domain" description="Glycosyl transferase family 1" evidence="1">
    <location>
        <begin position="219"/>
        <end position="369"/>
    </location>
</feature>
<dbReference type="CDD" id="cd03811">
    <property type="entry name" value="GT4_GT28_WabH-like"/>
    <property type="match status" value="1"/>
</dbReference>
<dbReference type="AlphaFoldDB" id="A0A6N3DUE8"/>
<dbReference type="SUPFAM" id="SSF53756">
    <property type="entry name" value="UDP-Glycosyltransferase/glycogen phosphorylase"/>
    <property type="match status" value="1"/>
</dbReference>